<dbReference type="Proteomes" id="UP000826195">
    <property type="component" value="Unassembled WGS sequence"/>
</dbReference>
<comment type="caution">
    <text evidence="1">The sequence shown here is derived from an EMBL/GenBank/DDBJ whole genome shotgun (WGS) entry which is preliminary data.</text>
</comment>
<dbReference type="EMBL" id="JAHXZJ010000001">
    <property type="protein sequence ID" value="KAH0566899.1"/>
    <property type="molecule type" value="Genomic_DNA"/>
</dbReference>
<evidence type="ECO:0000313" key="1">
    <source>
        <dbReference type="EMBL" id="KAH0566899.1"/>
    </source>
</evidence>
<reference evidence="1 2" key="1">
    <citation type="journal article" date="2021" name="J. Hered.">
        <title>A chromosome-level genome assembly of the parasitoid wasp, Cotesia glomerata (Hymenoptera: Braconidae).</title>
        <authorList>
            <person name="Pinto B.J."/>
            <person name="Weis J.J."/>
            <person name="Gamble T."/>
            <person name="Ode P.J."/>
            <person name="Paul R."/>
            <person name="Zaspel J.M."/>
        </authorList>
    </citation>
    <scope>NUCLEOTIDE SEQUENCE [LARGE SCALE GENOMIC DNA]</scope>
    <source>
        <strain evidence="1">CgM1</strain>
    </source>
</reference>
<proteinExistence type="predicted"/>
<evidence type="ECO:0000313" key="2">
    <source>
        <dbReference type="Proteomes" id="UP000826195"/>
    </source>
</evidence>
<keyword evidence="2" id="KW-1185">Reference proteome</keyword>
<organism evidence="1 2">
    <name type="scientific">Cotesia glomerata</name>
    <name type="common">Lepidopteran parasitic wasp</name>
    <name type="synonym">Apanteles glomeratus</name>
    <dbReference type="NCBI Taxonomy" id="32391"/>
    <lineage>
        <taxon>Eukaryota</taxon>
        <taxon>Metazoa</taxon>
        <taxon>Ecdysozoa</taxon>
        <taxon>Arthropoda</taxon>
        <taxon>Hexapoda</taxon>
        <taxon>Insecta</taxon>
        <taxon>Pterygota</taxon>
        <taxon>Neoptera</taxon>
        <taxon>Endopterygota</taxon>
        <taxon>Hymenoptera</taxon>
        <taxon>Apocrita</taxon>
        <taxon>Ichneumonoidea</taxon>
        <taxon>Braconidae</taxon>
        <taxon>Microgastrinae</taxon>
        <taxon>Cotesia</taxon>
    </lineage>
</organism>
<dbReference type="AlphaFoldDB" id="A0AAV7IPV1"/>
<name>A0AAV7IPV1_COTGL</name>
<gene>
    <name evidence="1" type="ORF">KQX54_005277</name>
</gene>
<sequence length="117" mass="13009">MWVEKCVKALGSHAYTHVEGTGKKSGAAKSHAQHELRTVATNACAARDIKKQRRLCSETRARQSRMIKSAVLCSERARLELQRISISNRIPCDVPAVKGQGEDLARVLDPRDKDKDN</sequence>
<accession>A0AAV7IPV1</accession>
<protein>
    <submittedName>
        <fullName evidence="1">Uncharacterized protein</fullName>
    </submittedName>
</protein>